<dbReference type="Proteomes" id="UP001057402">
    <property type="component" value="Chromosome 4"/>
</dbReference>
<sequence length="185" mass="21063">MNLFRTSSSSPRFVATPSRKFAAFRVGSRNSTQSLVDMESPPEGYRKDVGICLIKPEKKGGIDDDEDPMVAALRELREETGVVSAELMAEVPFWLTYDFPPDVREKLAIRWGKGWKGQAQKWFLLKFTGKEEEVNLLGDGTEKPEFGDWAWMKPDELIDRAVDFKKTVYQQVFSVFAPHFSDSDS</sequence>
<name>A0ACB9R5J1_9MYRT</name>
<protein>
    <submittedName>
        <fullName evidence="1">Uncharacterized protein</fullName>
    </submittedName>
</protein>
<keyword evidence="2" id="KW-1185">Reference proteome</keyword>
<reference evidence="2" key="1">
    <citation type="journal article" date="2023" name="Front. Plant Sci.">
        <title>Chromosomal-level genome assembly of Melastoma candidum provides insights into trichome evolution.</title>
        <authorList>
            <person name="Zhong Y."/>
            <person name="Wu W."/>
            <person name="Sun C."/>
            <person name="Zou P."/>
            <person name="Liu Y."/>
            <person name="Dai S."/>
            <person name="Zhou R."/>
        </authorList>
    </citation>
    <scope>NUCLEOTIDE SEQUENCE [LARGE SCALE GENOMIC DNA]</scope>
</reference>
<evidence type="ECO:0000313" key="1">
    <source>
        <dbReference type="EMBL" id="KAI4373101.1"/>
    </source>
</evidence>
<proteinExistence type="predicted"/>
<dbReference type="EMBL" id="CM042883">
    <property type="protein sequence ID" value="KAI4373101.1"/>
    <property type="molecule type" value="Genomic_DNA"/>
</dbReference>
<comment type="caution">
    <text evidence="1">The sequence shown here is derived from an EMBL/GenBank/DDBJ whole genome shotgun (WGS) entry which is preliminary data.</text>
</comment>
<accession>A0ACB9R5J1</accession>
<organism evidence="1 2">
    <name type="scientific">Melastoma candidum</name>
    <dbReference type="NCBI Taxonomy" id="119954"/>
    <lineage>
        <taxon>Eukaryota</taxon>
        <taxon>Viridiplantae</taxon>
        <taxon>Streptophyta</taxon>
        <taxon>Embryophyta</taxon>
        <taxon>Tracheophyta</taxon>
        <taxon>Spermatophyta</taxon>
        <taxon>Magnoliopsida</taxon>
        <taxon>eudicotyledons</taxon>
        <taxon>Gunneridae</taxon>
        <taxon>Pentapetalae</taxon>
        <taxon>rosids</taxon>
        <taxon>malvids</taxon>
        <taxon>Myrtales</taxon>
        <taxon>Melastomataceae</taxon>
        <taxon>Melastomatoideae</taxon>
        <taxon>Melastomateae</taxon>
        <taxon>Melastoma</taxon>
    </lineage>
</organism>
<evidence type="ECO:0000313" key="2">
    <source>
        <dbReference type="Proteomes" id="UP001057402"/>
    </source>
</evidence>
<gene>
    <name evidence="1" type="ORF">MLD38_011263</name>
</gene>